<protein>
    <recommendedName>
        <fullName evidence="3">Peptidase aspartic putative domain-containing protein</fullName>
    </recommendedName>
</protein>
<evidence type="ECO:0000313" key="2">
    <source>
        <dbReference type="Proteomes" id="UP000076858"/>
    </source>
</evidence>
<keyword evidence="2" id="KW-1185">Reference proteome</keyword>
<dbReference type="PANTHER" id="PTHR47331">
    <property type="entry name" value="PHD-TYPE DOMAIN-CONTAINING PROTEIN"/>
    <property type="match status" value="1"/>
</dbReference>
<accession>A0A164IQ93</accession>
<evidence type="ECO:0008006" key="3">
    <source>
        <dbReference type="Google" id="ProtNLM"/>
    </source>
</evidence>
<feature type="non-terminal residue" evidence="1">
    <location>
        <position position="148"/>
    </location>
</feature>
<dbReference type="Proteomes" id="UP000076858">
    <property type="component" value="Unassembled WGS sequence"/>
</dbReference>
<sequence length="148" mass="16556">ADGELVPVNILIDEGSDSTLFCTALVRRLQLAGQKQTLIMEGVGEESSTHRNLEYLEMKLKTALCEIVTIHGSTMPSIAKLVRIVDWEKLIKRWAHLIDFPPFRVCSGRIYILIGLDHAALITPIESRFGRNDEPTASKTRIGWTLQG</sequence>
<comment type="caution">
    <text evidence="1">The sequence shown here is derived from an EMBL/GenBank/DDBJ whole genome shotgun (WGS) entry which is preliminary data.</text>
</comment>
<feature type="non-terminal residue" evidence="1">
    <location>
        <position position="1"/>
    </location>
</feature>
<evidence type="ECO:0000313" key="1">
    <source>
        <dbReference type="EMBL" id="KZS01503.1"/>
    </source>
</evidence>
<gene>
    <name evidence="1" type="ORF">APZ42_001820</name>
</gene>
<organism evidence="1 2">
    <name type="scientific">Daphnia magna</name>
    <dbReference type="NCBI Taxonomy" id="35525"/>
    <lineage>
        <taxon>Eukaryota</taxon>
        <taxon>Metazoa</taxon>
        <taxon>Ecdysozoa</taxon>
        <taxon>Arthropoda</taxon>
        <taxon>Crustacea</taxon>
        <taxon>Branchiopoda</taxon>
        <taxon>Diplostraca</taxon>
        <taxon>Cladocera</taxon>
        <taxon>Anomopoda</taxon>
        <taxon>Daphniidae</taxon>
        <taxon>Daphnia</taxon>
    </lineage>
</organism>
<dbReference type="PANTHER" id="PTHR47331:SF1">
    <property type="entry name" value="GAG-LIKE PROTEIN"/>
    <property type="match status" value="1"/>
</dbReference>
<dbReference type="EMBL" id="LRGB01006717">
    <property type="protein sequence ID" value="KZS01503.1"/>
    <property type="molecule type" value="Genomic_DNA"/>
</dbReference>
<proteinExistence type="predicted"/>
<dbReference type="AlphaFoldDB" id="A0A164IQ93"/>
<name>A0A164IQ93_9CRUS</name>
<reference evidence="1 2" key="1">
    <citation type="submission" date="2016-03" db="EMBL/GenBank/DDBJ databases">
        <title>EvidentialGene: Evidence-directed Construction of Genes on Genomes.</title>
        <authorList>
            <person name="Gilbert D.G."/>
            <person name="Choi J.-H."/>
            <person name="Mockaitis K."/>
            <person name="Colbourne J."/>
            <person name="Pfrender M."/>
        </authorList>
    </citation>
    <scope>NUCLEOTIDE SEQUENCE [LARGE SCALE GENOMIC DNA]</scope>
    <source>
        <strain evidence="1 2">Xinb3</strain>
        <tissue evidence="1">Complete organism</tissue>
    </source>
</reference>